<evidence type="ECO:0000313" key="4">
    <source>
        <dbReference type="Proteomes" id="UP001304419"/>
    </source>
</evidence>
<dbReference type="EMBL" id="WEIA01000005">
    <property type="protein sequence ID" value="NLR21768.1"/>
    <property type="molecule type" value="Genomic_DNA"/>
</dbReference>
<keyword evidence="4" id="KW-1185">Reference proteome</keyword>
<evidence type="ECO:0000313" key="2">
    <source>
        <dbReference type="EMBL" id="WOX28308.1"/>
    </source>
</evidence>
<dbReference type="Proteomes" id="UP000646877">
    <property type="component" value="Unassembled WGS sequence"/>
</dbReference>
<dbReference type="Proteomes" id="UP001304419">
    <property type="component" value="Chromosome 1"/>
</dbReference>
<accession>A0A8I2H2B6</accession>
<reference evidence="1" key="1">
    <citation type="submission" date="2019-10" db="EMBL/GenBank/DDBJ databases">
        <authorList>
            <person name="Paulsen S."/>
        </authorList>
    </citation>
    <scope>NUCLEOTIDE SEQUENCE</scope>
    <source>
        <strain evidence="1">LMG 19692</strain>
    </source>
</reference>
<sequence>MSSNQTKQSARNIVIYIESYSRPGEGDKVEYIIDFCCYQDAQAVARLFGQELIPEVARFYRLTTPHMRHSRLAAGSFYSMPYTFFEEFELENEEFELEDGEGSAFVAYSLRTRSHFSFSQYLTDTQFISPSTPTLPFIKLERQWNSLTVVNCGQGNWNEVHSSEHVLVYDFGASQRYSDRQVKDLISRRMRAMNGRRYTVIISHWDMDHFQALKFCSPTQLADCDAVFGPDNIPDTLVYRDTIEHLESNNVAIVCLRSTISRKGREITLSSIYSSATIDVYRASAGSSRNQTGIMLAIKGKNKVALLTGDHHYPKILDAVSTSSFSDRGVILVTPHHGGEAGYLSVSRWQTAFPNIECPISVGDNSYGHPQQNISRLQALEGKMPKLTVIANDNDIEYLL</sequence>
<evidence type="ECO:0000313" key="1">
    <source>
        <dbReference type="EMBL" id="NLR21768.1"/>
    </source>
</evidence>
<dbReference type="InterPro" id="IPR052159">
    <property type="entry name" value="Competence_DNA_uptake"/>
</dbReference>
<dbReference type="RefSeq" id="WP_193521882.1">
    <property type="nucleotide sequence ID" value="NZ_CBCSDF010000010.1"/>
</dbReference>
<gene>
    <name evidence="1" type="ORF">F9Y85_10635</name>
    <name evidence="2" type="ORF">R5H13_17020</name>
</gene>
<dbReference type="EMBL" id="CP137578">
    <property type="protein sequence ID" value="WOX28308.1"/>
    <property type="molecule type" value="Genomic_DNA"/>
</dbReference>
<proteinExistence type="predicted"/>
<evidence type="ECO:0008006" key="5">
    <source>
        <dbReference type="Google" id="ProtNLM"/>
    </source>
</evidence>
<dbReference type="Gene3D" id="3.60.15.10">
    <property type="entry name" value="Ribonuclease Z/Hydroxyacylglutathione hydrolase-like"/>
    <property type="match status" value="1"/>
</dbReference>
<reference evidence="2 4" key="2">
    <citation type="submission" date="2023-10" db="EMBL/GenBank/DDBJ databases">
        <title>To unveil natural product biosynthetic capacity in Pseudoalteromonas.</title>
        <authorList>
            <person name="Wang J."/>
        </authorList>
    </citation>
    <scope>NUCLEOTIDE SEQUENCE [LARGE SCALE GENOMIC DNA]</scope>
    <source>
        <strain evidence="2 4">DSM 15914</strain>
    </source>
</reference>
<dbReference type="InterPro" id="IPR036866">
    <property type="entry name" value="RibonucZ/Hydroxyglut_hydro"/>
</dbReference>
<dbReference type="AlphaFoldDB" id="A0A8I2H2B6"/>
<protein>
    <recommendedName>
        <fullName evidence="5">Metallo-beta-lactamase domain-containing protein</fullName>
    </recommendedName>
</protein>
<name>A0A8I2H2B6_9GAMM</name>
<dbReference type="PANTHER" id="PTHR30619">
    <property type="entry name" value="DNA INTERNALIZATION/COMPETENCE PROTEIN COMEC/REC2"/>
    <property type="match status" value="1"/>
</dbReference>
<dbReference type="SUPFAM" id="SSF56281">
    <property type="entry name" value="Metallo-hydrolase/oxidoreductase"/>
    <property type="match status" value="1"/>
</dbReference>
<dbReference type="PANTHER" id="PTHR30619:SF1">
    <property type="entry name" value="RECOMBINATION PROTEIN 2"/>
    <property type="match status" value="1"/>
</dbReference>
<organism evidence="1 3">
    <name type="scientific">Pseudoalteromonas maricaloris</name>
    <dbReference type="NCBI Taxonomy" id="184924"/>
    <lineage>
        <taxon>Bacteria</taxon>
        <taxon>Pseudomonadati</taxon>
        <taxon>Pseudomonadota</taxon>
        <taxon>Gammaproteobacteria</taxon>
        <taxon>Alteromonadales</taxon>
        <taxon>Pseudoalteromonadaceae</taxon>
        <taxon>Pseudoalteromonas</taxon>
    </lineage>
</organism>
<evidence type="ECO:0000313" key="3">
    <source>
        <dbReference type="Proteomes" id="UP000646877"/>
    </source>
</evidence>